<protein>
    <submittedName>
        <fullName evidence="1">Phytanoyl-CoA dioxygenase family protein</fullName>
    </submittedName>
</protein>
<organism evidence="1 2">
    <name type="scientific">Pelagibius litoralis</name>
    <dbReference type="NCBI Taxonomy" id="374515"/>
    <lineage>
        <taxon>Bacteria</taxon>
        <taxon>Pseudomonadati</taxon>
        <taxon>Pseudomonadota</taxon>
        <taxon>Alphaproteobacteria</taxon>
        <taxon>Rhodospirillales</taxon>
        <taxon>Rhodovibrionaceae</taxon>
        <taxon>Pelagibius</taxon>
    </lineage>
</organism>
<accession>A0A967EVE2</accession>
<gene>
    <name evidence="1" type="ORF">HBA54_07185</name>
</gene>
<dbReference type="Proteomes" id="UP000761264">
    <property type="component" value="Unassembled WGS sequence"/>
</dbReference>
<dbReference type="SUPFAM" id="SSF51197">
    <property type="entry name" value="Clavaminate synthase-like"/>
    <property type="match status" value="1"/>
</dbReference>
<evidence type="ECO:0000313" key="1">
    <source>
        <dbReference type="EMBL" id="NIA68372.1"/>
    </source>
</evidence>
<dbReference type="InterPro" id="IPR008775">
    <property type="entry name" value="Phytyl_CoA_dOase-like"/>
</dbReference>
<name>A0A967EVE2_9PROT</name>
<reference evidence="1" key="1">
    <citation type="submission" date="2020-03" db="EMBL/GenBank/DDBJ databases">
        <title>Genome of Pelagibius litoralis DSM 21314T.</title>
        <authorList>
            <person name="Wang G."/>
        </authorList>
    </citation>
    <scope>NUCLEOTIDE SEQUENCE</scope>
    <source>
        <strain evidence="1">DSM 21314</strain>
    </source>
</reference>
<dbReference type="PANTHER" id="PTHR20883:SF49">
    <property type="entry name" value="PHYTANOYL-COA DIOXYGENASE"/>
    <property type="match status" value="1"/>
</dbReference>
<dbReference type="GO" id="GO:0016706">
    <property type="term" value="F:2-oxoglutarate-dependent dioxygenase activity"/>
    <property type="evidence" value="ECO:0007669"/>
    <property type="project" value="UniProtKB-ARBA"/>
</dbReference>
<dbReference type="Gene3D" id="2.60.120.620">
    <property type="entry name" value="q2cbj1_9rhob like domain"/>
    <property type="match status" value="1"/>
</dbReference>
<comment type="caution">
    <text evidence="1">The sequence shown here is derived from an EMBL/GenBank/DDBJ whole genome shotgun (WGS) entry which is preliminary data.</text>
</comment>
<dbReference type="PANTHER" id="PTHR20883">
    <property type="entry name" value="PHYTANOYL-COA DIOXYGENASE DOMAIN CONTAINING 1"/>
    <property type="match status" value="1"/>
</dbReference>
<dbReference type="EMBL" id="JAAQPH010000004">
    <property type="protein sequence ID" value="NIA68372.1"/>
    <property type="molecule type" value="Genomic_DNA"/>
</dbReference>
<dbReference type="GO" id="GO:0005506">
    <property type="term" value="F:iron ion binding"/>
    <property type="evidence" value="ECO:0007669"/>
    <property type="project" value="UniProtKB-ARBA"/>
</dbReference>
<dbReference type="Pfam" id="PF05721">
    <property type="entry name" value="PhyH"/>
    <property type="match status" value="1"/>
</dbReference>
<evidence type="ECO:0000313" key="2">
    <source>
        <dbReference type="Proteomes" id="UP000761264"/>
    </source>
</evidence>
<keyword evidence="1" id="KW-0560">Oxidoreductase</keyword>
<proteinExistence type="predicted"/>
<keyword evidence="1" id="KW-0223">Dioxygenase</keyword>
<keyword evidence="2" id="KW-1185">Reference proteome</keyword>
<dbReference type="AlphaFoldDB" id="A0A967EVE2"/>
<sequence length="290" mass="32821">MPNSRPDPSLGPKVSDEAIDTFRRDGVVCLRQVFGPQWLDLLRCGIAENLERPSPKQEIRRAAADNSGPRYIEDFWVWSDFPPFERFVRQSPAAGLAAQLLDARRINLVMDNWFLREAGSTARPPWHHDISYFDFEGSMCVLWLPLDPTSKEDSIAFVRGSHLWNRLFMRTLFADHSAAAEPGVINGQRYEAPPDIDAAPGDYDLVSFDCAPGDCVFFDMRCLHGALGASTPKSTVRRYTLRMTKEDGHIRYRGDWAKQERAIMEAAGHREGDALISDFFPTLWENAQAS</sequence>
<dbReference type="RefSeq" id="WP_167222876.1">
    <property type="nucleotide sequence ID" value="NZ_JAAQPH010000004.1"/>
</dbReference>